<keyword evidence="2" id="KW-0805">Transcription regulation</keyword>
<evidence type="ECO:0000259" key="6">
    <source>
        <dbReference type="PROSITE" id="PS50110"/>
    </source>
</evidence>
<sequence>MRVLIVENEIYLAQSISAKLSEIGFQCELAAGIKDALSDKNYDVILLSTNINGQDFYPVLNAFKDKIVILLVTHLTHDTVAEPLQKGANDYIIKPFIMDELIRKINHLIEHEHLKKENLAYKAYIAHSFKGLQIDNISIKEPLPLFIKTNYQKYADAYAFSFANLLQEPFKFYSLTEKGIFNKIKNEKDTQLLYISDFQTLKKSEKQQFFDIIKDKRAIVSTTESAEEEIPFKTIFLKSDNKIFDRNDILTIDEYVKYIIINYQNKFPDTMLSKKLGISRKSLWEKRKKYEIFKKK</sequence>
<dbReference type="GO" id="GO:0032993">
    <property type="term" value="C:protein-DNA complex"/>
    <property type="evidence" value="ECO:0007669"/>
    <property type="project" value="TreeGrafter"/>
</dbReference>
<keyword evidence="8" id="KW-1185">Reference proteome</keyword>
<dbReference type="Gene3D" id="3.40.50.2300">
    <property type="match status" value="1"/>
</dbReference>
<evidence type="ECO:0000313" key="7">
    <source>
        <dbReference type="EMBL" id="SMC09260.1"/>
    </source>
</evidence>
<dbReference type="GO" id="GO:0000156">
    <property type="term" value="F:phosphorelay response regulator activity"/>
    <property type="evidence" value="ECO:0007669"/>
    <property type="project" value="TreeGrafter"/>
</dbReference>
<evidence type="ECO:0000256" key="2">
    <source>
        <dbReference type="ARBA" id="ARBA00023015"/>
    </source>
</evidence>
<dbReference type="PROSITE" id="PS50110">
    <property type="entry name" value="RESPONSE_REGULATORY"/>
    <property type="match status" value="1"/>
</dbReference>
<dbReference type="OrthoDB" id="5328903at2"/>
<dbReference type="GO" id="GO:0005829">
    <property type="term" value="C:cytosol"/>
    <property type="evidence" value="ECO:0007669"/>
    <property type="project" value="TreeGrafter"/>
</dbReference>
<keyword evidence="1" id="KW-0902">Two-component regulatory system</keyword>
<evidence type="ECO:0000256" key="3">
    <source>
        <dbReference type="ARBA" id="ARBA00023125"/>
    </source>
</evidence>
<keyword evidence="3 7" id="KW-0238">DNA-binding</keyword>
<dbReference type="RefSeq" id="WP_084275497.1">
    <property type="nucleotide sequence ID" value="NZ_AP026671.1"/>
</dbReference>
<keyword evidence="4" id="KW-0804">Transcription</keyword>
<dbReference type="Pfam" id="PF00072">
    <property type="entry name" value="Response_reg"/>
    <property type="match status" value="1"/>
</dbReference>
<dbReference type="PANTHER" id="PTHR48111">
    <property type="entry name" value="REGULATOR OF RPOS"/>
    <property type="match status" value="1"/>
</dbReference>
<dbReference type="SMART" id="SM00448">
    <property type="entry name" value="REC"/>
    <property type="match status" value="1"/>
</dbReference>
<name>A0A1W1WT79_9BACT</name>
<evidence type="ECO:0000256" key="5">
    <source>
        <dbReference type="PROSITE-ProRule" id="PRU00169"/>
    </source>
</evidence>
<feature type="domain" description="Response regulatory" evidence="6">
    <location>
        <begin position="2"/>
        <end position="109"/>
    </location>
</feature>
<dbReference type="GO" id="GO:0006355">
    <property type="term" value="P:regulation of DNA-templated transcription"/>
    <property type="evidence" value="ECO:0007669"/>
    <property type="project" value="TreeGrafter"/>
</dbReference>
<protein>
    <submittedName>
        <fullName evidence="7">Response regulator containing CheY-like receiver, AAA-type ATPase, and DNA-binding domains</fullName>
    </submittedName>
</protein>
<dbReference type="InterPro" id="IPR001789">
    <property type="entry name" value="Sig_transdc_resp-reg_receiver"/>
</dbReference>
<dbReference type="Proteomes" id="UP000192602">
    <property type="component" value="Unassembled WGS sequence"/>
</dbReference>
<evidence type="ECO:0000256" key="4">
    <source>
        <dbReference type="ARBA" id="ARBA00023163"/>
    </source>
</evidence>
<dbReference type="InterPro" id="IPR039420">
    <property type="entry name" value="WalR-like"/>
</dbReference>
<accession>A0A1W1WT79</accession>
<comment type="caution">
    <text evidence="5">Lacks conserved residue(s) required for the propagation of feature annotation.</text>
</comment>
<dbReference type="STRING" id="1069081.SAMN05660197_1066"/>
<reference evidence="8" key="1">
    <citation type="submission" date="2017-04" db="EMBL/GenBank/DDBJ databases">
        <authorList>
            <person name="Varghese N."/>
            <person name="Submissions S."/>
        </authorList>
    </citation>
    <scope>NUCLEOTIDE SEQUENCE [LARGE SCALE GENOMIC DNA]</scope>
    <source>
        <strain evidence="8">DSM 16512</strain>
    </source>
</reference>
<dbReference type="SUPFAM" id="SSF52172">
    <property type="entry name" value="CheY-like"/>
    <property type="match status" value="1"/>
</dbReference>
<dbReference type="EMBL" id="FWWZ01000001">
    <property type="protein sequence ID" value="SMC09260.1"/>
    <property type="molecule type" value="Genomic_DNA"/>
</dbReference>
<dbReference type="AlphaFoldDB" id="A0A1W1WT79"/>
<dbReference type="InterPro" id="IPR011006">
    <property type="entry name" value="CheY-like_superfamily"/>
</dbReference>
<dbReference type="GO" id="GO:0000976">
    <property type="term" value="F:transcription cis-regulatory region binding"/>
    <property type="evidence" value="ECO:0007669"/>
    <property type="project" value="TreeGrafter"/>
</dbReference>
<proteinExistence type="predicted"/>
<evidence type="ECO:0000256" key="1">
    <source>
        <dbReference type="ARBA" id="ARBA00023012"/>
    </source>
</evidence>
<gene>
    <name evidence="7" type="ORF">SAMN05660197_1066</name>
</gene>
<organism evidence="7 8">
    <name type="scientific">Nitratiruptor tergarcus DSM 16512</name>
    <dbReference type="NCBI Taxonomy" id="1069081"/>
    <lineage>
        <taxon>Bacteria</taxon>
        <taxon>Pseudomonadati</taxon>
        <taxon>Campylobacterota</taxon>
        <taxon>Epsilonproteobacteria</taxon>
        <taxon>Nautiliales</taxon>
        <taxon>Nitratiruptoraceae</taxon>
        <taxon>Nitratiruptor</taxon>
    </lineage>
</organism>
<evidence type="ECO:0000313" key="8">
    <source>
        <dbReference type="Proteomes" id="UP000192602"/>
    </source>
</evidence>
<dbReference type="PANTHER" id="PTHR48111:SF22">
    <property type="entry name" value="REGULATOR OF RPOS"/>
    <property type="match status" value="1"/>
</dbReference>